<keyword evidence="2" id="KW-1185">Reference proteome</keyword>
<dbReference type="AlphaFoldDB" id="A0A9Q3F2C1"/>
<sequence>MAFLGHLGSLQPLRPMVHGTLRPKRGQGEVHQLPNHKWAHLIQVWPQIPTNPKQPKTTSGPELTNNHLWATIQPMASGNHQRPSAHLLANIPLSFSGRLFFSQCTPYSRIQE</sequence>
<accession>A0A9Q3F2C1</accession>
<evidence type="ECO:0000313" key="2">
    <source>
        <dbReference type="Proteomes" id="UP000765509"/>
    </source>
</evidence>
<dbReference type="EMBL" id="AVOT02037821">
    <property type="protein sequence ID" value="MBW0532546.1"/>
    <property type="molecule type" value="Genomic_DNA"/>
</dbReference>
<gene>
    <name evidence="1" type="ORF">O181_072261</name>
</gene>
<comment type="caution">
    <text evidence="1">The sequence shown here is derived from an EMBL/GenBank/DDBJ whole genome shotgun (WGS) entry which is preliminary data.</text>
</comment>
<reference evidence="1" key="1">
    <citation type="submission" date="2021-03" db="EMBL/GenBank/DDBJ databases">
        <title>Draft genome sequence of rust myrtle Austropuccinia psidii MF-1, a brazilian biotype.</title>
        <authorList>
            <person name="Quecine M.C."/>
            <person name="Pachon D.M.R."/>
            <person name="Bonatelli M.L."/>
            <person name="Correr F.H."/>
            <person name="Franceschini L.M."/>
            <person name="Leite T.F."/>
            <person name="Margarido G.R.A."/>
            <person name="Almeida C.A."/>
            <person name="Ferrarezi J.A."/>
            <person name="Labate C.A."/>
        </authorList>
    </citation>
    <scope>NUCLEOTIDE SEQUENCE</scope>
    <source>
        <strain evidence="1">MF-1</strain>
    </source>
</reference>
<organism evidence="1 2">
    <name type="scientific">Austropuccinia psidii MF-1</name>
    <dbReference type="NCBI Taxonomy" id="1389203"/>
    <lineage>
        <taxon>Eukaryota</taxon>
        <taxon>Fungi</taxon>
        <taxon>Dikarya</taxon>
        <taxon>Basidiomycota</taxon>
        <taxon>Pucciniomycotina</taxon>
        <taxon>Pucciniomycetes</taxon>
        <taxon>Pucciniales</taxon>
        <taxon>Sphaerophragmiaceae</taxon>
        <taxon>Austropuccinia</taxon>
    </lineage>
</organism>
<name>A0A9Q3F2C1_9BASI</name>
<protein>
    <submittedName>
        <fullName evidence="1">Uncharacterized protein</fullName>
    </submittedName>
</protein>
<proteinExistence type="predicted"/>
<evidence type="ECO:0000313" key="1">
    <source>
        <dbReference type="EMBL" id="MBW0532546.1"/>
    </source>
</evidence>
<dbReference type="Proteomes" id="UP000765509">
    <property type="component" value="Unassembled WGS sequence"/>
</dbReference>